<protein>
    <submittedName>
        <fullName evidence="2">Uncharacterized protein</fullName>
    </submittedName>
</protein>
<proteinExistence type="predicted"/>
<organism evidence="2">
    <name type="scientific">Cyprideis torosa</name>
    <dbReference type="NCBI Taxonomy" id="163714"/>
    <lineage>
        <taxon>Eukaryota</taxon>
        <taxon>Metazoa</taxon>
        <taxon>Ecdysozoa</taxon>
        <taxon>Arthropoda</taxon>
        <taxon>Crustacea</taxon>
        <taxon>Oligostraca</taxon>
        <taxon>Ostracoda</taxon>
        <taxon>Podocopa</taxon>
        <taxon>Podocopida</taxon>
        <taxon>Cytherocopina</taxon>
        <taxon>Cytheroidea</taxon>
        <taxon>Cytherideidae</taxon>
        <taxon>Cyprideis</taxon>
    </lineage>
</organism>
<accession>A0A7R8WUN4</accession>
<dbReference type="EMBL" id="OB685344">
    <property type="protein sequence ID" value="CAD7237162.1"/>
    <property type="molecule type" value="Genomic_DNA"/>
</dbReference>
<dbReference type="SUPFAM" id="SSF49599">
    <property type="entry name" value="TRAF domain-like"/>
    <property type="match status" value="1"/>
</dbReference>
<dbReference type="InterPro" id="IPR002083">
    <property type="entry name" value="MATH/TRAF_dom"/>
</dbReference>
<feature type="compositionally biased region" description="Basic and acidic residues" evidence="1">
    <location>
        <begin position="157"/>
        <end position="168"/>
    </location>
</feature>
<dbReference type="CDD" id="cd00121">
    <property type="entry name" value="MATH"/>
    <property type="match status" value="1"/>
</dbReference>
<dbReference type="AlphaFoldDB" id="A0A7R8WUN4"/>
<evidence type="ECO:0000313" key="2">
    <source>
        <dbReference type="EMBL" id="CAD7237162.1"/>
    </source>
</evidence>
<feature type="region of interest" description="Disordered" evidence="1">
    <location>
        <begin position="192"/>
        <end position="213"/>
    </location>
</feature>
<gene>
    <name evidence="2" type="ORF">CTOB1V02_LOCUS14977</name>
</gene>
<name>A0A7R8WUN4_9CRUS</name>
<feature type="region of interest" description="Disordered" evidence="1">
    <location>
        <begin position="152"/>
        <end position="180"/>
    </location>
</feature>
<sequence>MKALRKGRKGGAPVTYRLEGATFSSEKGVVGMLSGWIWKGLTNPSEGFVDPQGTLHLEVSFEGAAMSPSPPPQRPTVWEAEATFQLREFTSSLREERDSISSPSVHVGGKEWRVGVGRLIGYYSFSLQCNPEERSDWSLKVDWSITVLSAGGGGGNEEMKGDGNEVNRRNPRTSGLSIPDDSIARFLTGDSATAVNSANGPPDLKIKMISPSR</sequence>
<dbReference type="Pfam" id="PF00917">
    <property type="entry name" value="MATH"/>
    <property type="match status" value="1"/>
</dbReference>
<reference evidence="2" key="1">
    <citation type="submission" date="2020-11" db="EMBL/GenBank/DDBJ databases">
        <authorList>
            <person name="Tran Van P."/>
        </authorList>
    </citation>
    <scope>NUCLEOTIDE SEQUENCE</scope>
</reference>
<evidence type="ECO:0000256" key="1">
    <source>
        <dbReference type="SAM" id="MobiDB-lite"/>
    </source>
</evidence>